<dbReference type="EMBL" id="CP020911">
    <property type="protein sequence ID" value="ARQ14356.1"/>
    <property type="molecule type" value="Genomic_DNA"/>
</dbReference>
<evidence type="ECO:0000313" key="2">
    <source>
        <dbReference type="EMBL" id="ARQ14356.1"/>
    </source>
</evidence>
<dbReference type="SUPFAM" id="SSF69118">
    <property type="entry name" value="AhpD-like"/>
    <property type="match status" value="1"/>
</dbReference>
<dbReference type="GO" id="GO:0051920">
    <property type="term" value="F:peroxiredoxin activity"/>
    <property type="evidence" value="ECO:0007669"/>
    <property type="project" value="InterPro"/>
</dbReference>
<sequence>MAARSYNLDALLPGIIASVQGDQSCQQFSTLSDNEVTPHVAEVFASAKAAMGKVPNLYRILAHAPAALDVYTGSKGYLRDGVLSPAAQEQIAIAIATANGCDYCLAAHTGGARAAGVGAEDRASAQKGQASDPKIQAILELALAINATHGQGATPALEAARAYGLTDVEILETIAHVAVNILTNSVNNTVGTILDFPKVERVA</sequence>
<feature type="domain" description="Carboxymuconolactone decarboxylase-like" evidence="1">
    <location>
        <begin position="68"/>
        <end position="132"/>
    </location>
</feature>
<dbReference type="Pfam" id="PF02627">
    <property type="entry name" value="CMD"/>
    <property type="match status" value="1"/>
</dbReference>
<dbReference type="Gene3D" id="1.20.1290.10">
    <property type="entry name" value="AhpD-like"/>
    <property type="match status" value="1"/>
</dbReference>
<organism evidence="2 3">
    <name type="scientific">Rhizobium etli</name>
    <dbReference type="NCBI Taxonomy" id="29449"/>
    <lineage>
        <taxon>Bacteria</taxon>
        <taxon>Pseudomonadati</taxon>
        <taxon>Pseudomonadota</taxon>
        <taxon>Alphaproteobacteria</taxon>
        <taxon>Hyphomicrobiales</taxon>
        <taxon>Rhizobiaceae</taxon>
        <taxon>Rhizobium/Agrobacterium group</taxon>
        <taxon>Rhizobium</taxon>
    </lineage>
</organism>
<protein>
    <submittedName>
        <fullName evidence="2">Peroxidase-related protein</fullName>
    </submittedName>
</protein>
<keyword evidence="2" id="KW-0560">Oxidoreductase</keyword>
<keyword evidence="2" id="KW-0575">Peroxidase</keyword>
<reference evidence="2 3" key="1">
    <citation type="submission" date="2017-04" db="EMBL/GenBank/DDBJ databases">
        <title>Complete genome sequences of Rhizobium genomic linages associated to common bean (phaseolus vulgaris).</title>
        <authorList>
            <person name="Santamaria R.I."/>
            <person name="Bustos P."/>
            <person name="Perez-Carrascal O."/>
            <person name="Martinez-Flores I."/>
            <person name="Juarez S."/>
            <person name="Lozano L."/>
            <person name="Miranda F."/>
            <person name="Vinuesa P."/>
            <person name="Martinez-Romero E."/>
            <person name="Cevallos M.A."/>
            <person name="Romero D."/>
            <person name="Davila G."/>
            <person name="Gonzalez V."/>
        </authorList>
    </citation>
    <scope>NUCLEOTIDE SEQUENCE [LARGE SCALE GENOMIC DNA]</scope>
    <source>
        <strain evidence="2 3">NXC12</strain>
        <plasmid evidence="3">pretnxc12e</plasmid>
    </source>
</reference>
<dbReference type="PANTHER" id="PTHR35446:SF3">
    <property type="entry name" value="CMD DOMAIN-CONTAINING PROTEIN"/>
    <property type="match status" value="1"/>
</dbReference>
<keyword evidence="2" id="KW-0614">Plasmid</keyword>
<dbReference type="AlphaFoldDB" id="A0AAN1BP70"/>
<gene>
    <name evidence="2" type="ORF">NXC12_PE00763</name>
</gene>
<proteinExistence type="predicted"/>
<dbReference type="PANTHER" id="PTHR35446">
    <property type="entry name" value="SI:CH211-175M2.5"/>
    <property type="match status" value="1"/>
</dbReference>
<evidence type="ECO:0000259" key="1">
    <source>
        <dbReference type="Pfam" id="PF02627"/>
    </source>
</evidence>
<dbReference type="InterPro" id="IPR003779">
    <property type="entry name" value="CMD-like"/>
</dbReference>
<dbReference type="NCBIfam" id="TIGR00778">
    <property type="entry name" value="ahpD_dom"/>
    <property type="match status" value="1"/>
</dbReference>
<geneLocation type="plasmid" evidence="3">
    <name>pretnxc12e</name>
</geneLocation>
<dbReference type="InterPro" id="IPR004675">
    <property type="entry name" value="AhpD_core"/>
</dbReference>
<dbReference type="InterPro" id="IPR029032">
    <property type="entry name" value="AhpD-like"/>
</dbReference>
<dbReference type="Proteomes" id="UP000194159">
    <property type="component" value="Plasmid pRetNXC12e"/>
</dbReference>
<accession>A0AAN1BP70</accession>
<name>A0AAN1BP70_RHIET</name>
<evidence type="ECO:0000313" key="3">
    <source>
        <dbReference type="Proteomes" id="UP000194159"/>
    </source>
</evidence>